<evidence type="ECO:0000256" key="1">
    <source>
        <dbReference type="ARBA" id="ARBA00001709"/>
    </source>
</evidence>
<evidence type="ECO:0000259" key="4">
    <source>
        <dbReference type="Pfam" id="PF16113"/>
    </source>
</evidence>
<name>A0AAN0RF25_9PROT</name>
<dbReference type="EMBL" id="CP003181">
    <property type="protein sequence ID" value="AHJ63687.1"/>
    <property type="molecule type" value="Genomic_DNA"/>
</dbReference>
<protein>
    <recommendedName>
        <fullName evidence="2">3-hydroxyisobutyryl-CoA hydrolase</fullName>
        <ecNumber evidence="2">3.1.2.4</ecNumber>
    </recommendedName>
</protein>
<dbReference type="InterPro" id="IPR032259">
    <property type="entry name" value="HIBYL-CoA-H"/>
</dbReference>
<dbReference type="GO" id="GO:0006574">
    <property type="term" value="P:L-valine catabolic process"/>
    <property type="evidence" value="ECO:0007669"/>
    <property type="project" value="TreeGrafter"/>
</dbReference>
<accession>A0AAN0RF25</accession>
<sequence length="361" mass="38742">MEQENLISPAPTVAIQAGTVQTVAIRQTGPTGWITLNRPSALNALNGEMVRAIQQTLNLWRDDPAVTAIILQGTGRAFCAGADVRRLREAVLADDMDVVETFFREEYTLDHTIATYPKPVLALVDGLCVGGGMGLAMHAHSLVATRAASFGMPETAIGLFPDVGASQVLPQLRGRTGLYMALTGRPIPAEMAHAAGLLTHLWPGDMSELVAGLEKHGLAALVETGLPVSSSAFDHVFSRIDTCFSGTSLIDILDALASETSQWGEETLAAIREKSPAALCWTFEMMRTGQKLTLQQALNRDLAMAMAMTVTRLPDFAEGIRALLVDKDRTPRWQDARVEDVDPAIIASVLKSAASYPGTFC</sequence>
<dbReference type="InterPro" id="IPR045004">
    <property type="entry name" value="ECH_dom"/>
</dbReference>
<comment type="catalytic activity">
    <reaction evidence="1">
        <text>3-hydroxy-2-methylpropanoyl-CoA + H2O = 3-hydroxy-2-methylpropanoate + CoA + H(+)</text>
        <dbReference type="Rhea" id="RHEA:20888"/>
        <dbReference type="ChEBI" id="CHEBI:11805"/>
        <dbReference type="ChEBI" id="CHEBI:15377"/>
        <dbReference type="ChEBI" id="CHEBI:15378"/>
        <dbReference type="ChEBI" id="CHEBI:57287"/>
        <dbReference type="ChEBI" id="CHEBI:57340"/>
        <dbReference type="EC" id="3.1.2.4"/>
    </reaction>
</comment>
<dbReference type="RefSeq" id="WP_025287165.1">
    <property type="nucleotide sequence ID" value="NZ_CP003181.2"/>
</dbReference>
<dbReference type="GO" id="GO:0003860">
    <property type="term" value="F:3-hydroxyisobutyryl-CoA hydrolase activity"/>
    <property type="evidence" value="ECO:0007669"/>
    <property type="project" value="UniProtKB-EC"/>
</dbReference>
<evidence type="ECO:0000313" key="5">
    <source>
        <dbReference type="EMBL" id="AHJ63687.1"/>
    </source>
</evidence>
<dbReference type="NCBIfam" id="NF004127">
    <property type="entry name" value="PRK05617.1"/>
    <property type="match status" value="1"/>
</dbReference>
<dbReference type="KEGG" id="gbc:GbCGDNIH3_1815"/>
<feature type="domain" description="Enoyl-CoA hydratase/isomerase" evidence="4">
    <location>
        <begin position="32"/>
        <end position="349"/>
    </location>
</feature>
<dbReference type="Proteomes" id="UP000019438">
    <property type="component" value="Chromosome"/>
</dbReference>
<dbReference type="Pfam" id="PF16113">
    <property type="entry name" value="ECH_2"/>
    <property type="match status" value="1"/>
</dbReference>
<organism evidence="5 6">
    <name type="scientific">Granulibacter bethesdensis</name>
    <dbReference type="NCBI Taxonomy" id="364410"/>
    <lineage>
        <taxon>Bacteria</taxon>
        <taxon>Pseudomonadati</taxon>
        <taxon>Pseudomonadota</taxon>
        <taxon>Alphaproteobacteria</taxon>
        <taxon>Acetobacterales</taxon>
        <taxon>Acetobacteraceae</taxon>
        <taxon>Granulibacter</taxon>
    </lineage>
</organism>
<dbReference type="PANTHER" id="PTHR43176:SF3">
    <property type="entry name" value="3-HYDROXYISOBUTYRYL-COA HYDROLASE, MITOCHONDRIAL"/>
    <property type="match status" value="1"/>
</dbReference>
<dbReference type="AlphaFoldDB" id="A0AAN0RF25"/>
<keyword evidence="3 5" id="KW-0378">Hydrolase</keyword>
<dbReference type="EC" id="3.1.2.4" evidence="2"/>
<dbReference type="SUPFAM" id="SSF52096">
    <property type="entry name" value="ClpP/crotonase"/>
    <property type="match status" value="1"/>
</dbReference>
<proteinExistence type="predicted"/>
<gene>
    <name evidence="5" type="ORF">GbCGDNIH3_1815</name>
</gene>
<dbReference type="CDD" id="cd06558">
    <property type="entry name" value="crotonase-like"/>
    <property type="match status" value="1"/>
</dbReference>
<dbReference type="InterPro" id="IPR029045">
    <property type="entry name" value="ClpP/crotonase-like_dom_sf"/>
</dbReference>
<dbReference type="Gene3D" id="3.90.226.10">
    <property type="entry name" value="2-enoyl-CoA Hydratase, Chain A, domain 1"/>
    <property type="match status" value="1"/>
</dbReference>
<evidence type="ECO:0000256" key="3">
    <source>
        <dbReference type="ARBA" id="ARBA00022801"/>
    </source>
</evidence>
<reference evidence="6" key="1">
    <citation type="submission" date="2012-06" db="EMBL/GenBank/DDBJ databases">
        <title>Genome analysis of multiple Granulibacter bethesdensis isolates demonstrates substantial genome diversity.</title>
        <authorList>
            <person name="Greenberg D.E."/>
            <person name="Porcella S.F."/>
            <person name="Zarember K."/>
            <person name="Zelazny A.M."/>
            <person name="Bruno D."/>
            <person name="Martens C."/>
            <person name="Barbian K.D."/>
            <person name="Jaske E."/>
            <person name="Holland S.M."/>
        </authorList>
    </citation>
    <scope>NUCLEOTIDE SEQUENCE [LARGE SCALE GENOMIC DNA]</scope>
    <source>
        <strain evidence="6">CGDNIH3</strain>
    </source>
</reference>
<dbReference type="PANTHER" id="PTHR43176">
    <property type="entry name" value="3-HYDROXYISOBUTYRYL-COA HYDROLASE-RELATED"/>
    <property type="match status" value="1"/>
</dbReference>
<evidence type="ECO:0000313" key="6">
    <source>
        <dbReference type="Proteomes" id="UP000019438"/>
    </source>
</evidence>
<evidence type="ECO:0000256" key="2">
    <source>
        <dbReference type="ARBA" id="ARBA00011915"/>
    </source>
</evidence>